<proteinExistence type="predicted"/>
<comment type="caution">
    <text evidence="2">The sequence shown here is derived from an EMBL/GenBank/DDBJ whole genome shotgun (WGS) entry which is preliminary data.</text>
</comment>
<name>A0A8J5WL48_ZIZPA</name>
<evidence type="ECO:0000256" key="1">
    <source>
        <dbReference type="SAM" id="Phobius"/>
    </source>
</evidence>
<evidence type="ECO:0000313" key="2">
    <source>
        <dbReference type="EMBL" id="KAG8091023.1"/>
    </source>
</evidence>
<accession>A0A8J5WL48</accession>
<sequence>MQRSWKEWEQGIVFSLSSASKSSRHTAHSACLASDAFISGRARTASPPLRWSGQLLGEATHVVDGAVRDDEARVDAAEPLDEICDALQFATLGQAYRAQLHGTGRGPTLPRWIRNRNPSSCRIELSSSVEALHIDRVRGMGIDRAPNSPRRLEGGIMFSGAIVWSVVSILSSIGQDGFGFFVGCDEV</sequence>
<keyword evidence="1" id="KW-0472">Membrane</keyword>
<protein>
    <submittedName>
        <fullName evidence="2">Uncharacterized protein</fullName>
    </submittedName>
</protein>
<dbReference type="Proteomes" id="UP000729402">
    <property type="component" value="Unassembled WGS sequence"/>
</dbReference>
<organism evidence="2 3">
    <name type="scientific">Zizania palustris</name>
    <name type="common">Northern wild rice</name>
    <dbReference type="NCBI Taxonomy" id="103762"/>
    <lineage>
        <taxon>Eukaryota</taxon>
        <taxon>Viridiplantae</taxon>
        <taxon>Streptophyta</taxon>
        <taxon>Embryophyta</taxon>
        <taxon>Tracheophyta</taxon>
        <taxon>Spermatophyta</taxon>
        <taxon>Magnoliopsida</taxon>
        <taxon>Liliopsida</taxon>
        <taxon>Poales</taxon>
        <taxon>Poaceae</taxon>
        <taxon>BOP clade</taxon>
        <taxon>Oryzoideae</taxon>
        <taxon>Oryzeae</taxon>
        <taxon>Zizaniinae</taxon>
        <taxon>Zizania</taxon>
    </lineage>
</organism>
<evidence type="ECO:0000313" key="3">
    <source>
        <dbReference type="Proteomes" id="UP000729402"/>
    </source>
</evidence>
<feature type="transmembrane region" description="Helical" evidence="1">
    <location>
        <begin position="154"/>
        <end position="173"/>
    </location>
</feature>
<dbReference type="AlphaFoldDB" id="A0A8J5WL48"/>
<keyword evidence="3" id="KW-1185">Reference proteome</keyword>
<keyword evidence="1" id="KW-0812">Transmembrane</keyword>
<reference evidence="2" key="1">
    <citation type="journal article" date="2021" name="bioRxiv">
        <title>Whole Genome Assembly and Annotation of Northern Wild Rice, Zizania palustris L., Supports a Whole Genome Duplication in the Zizania Genus.</title>
        <authorList>
            <person name="Haas M."/>
            <person name="Kono T."/>
            <person name="Macchietto M."/>
            <person name="Millas R."/>
            <person name="McGilp L."/>
            <person name="Shao M."/>
            <person name="Duquette J."/>
            <person name="Hirsch C.N."/>
            <person name="Kimball J."/>
        </authorList>
    </citation>
    <scope>NUCLEOTIDE SEQUENCE</scope>
    <source>
        <tissue evidence="2">Fresh leaf tissue</tissue>
    </source>
</reference>
<reference evidence="2" key="2">
    <citation type="submission" date="2021-02" db="EMBL/GenBank/DDBJ databases">
        <authorList>
            <person name="Kimball J.A."/>
            <person name="Haas M.W."/>
            <person name="Macchietto M."/>
            <person name="Kono T."/>
            <person name="Duquette J."/>
            <person name="Shao M."/>
        </authorList>
    </citation>
    <scope>NUCLEOTIDE SEQUENCE</scope>
    <source>
        <tissue evidence="2">Fresh leaf tissue</tissue>
    </source>
</reference>
<dbReference type="EMBL" id="JAAALK010000081">
    <property type="protein sequence ID" value="KAG8091023.1"/>
    <property type="molecule type" value="Genomic_DNA"/>
</dbReference>
<keyword evidence="1" id="KW-1133">Transmembrane helix</keyword>
<gene>
    <name evidence="2" type="ORF">GUJ93_ZPchr0011g27444</name>
</gene>